<sequence length="129" mass="14631">MTAVMVVAPAVMMVAPARVMMATIVVVVPPSVMAVAPAVMVMMTTVVMMMELHLPERVRIAGQGRGRHGAERSRVRRGRHRAELQEPGKRQGEHRGEKSFRHRFLLSLQWMSRMRTVIRCWPSLNARAY</sequence>
<dbReference type="AlphaFoldDB" id="H1KJ54"/>
<gene>
    <name evidence="3" type="ORF">MetexDRAFT_2666</name>
</gene>
<dbReference type="EMBL" id="AGJK01000062">
    <property type="protein sequence ID" value="EHP92433.1"/>
    <property type="molecule type" value="Genomic_DNA"/>
</dbReference>
<feature type="compositionally biased region" description="Basic and acidic residues" evidence="1">
    <location>
        <begin position="81"/>
        <end position="97"/>
    </location>
</feature>
<evidence type="ECO:0000313" key="4">
    <source>
        <dbReference type="Proteomes" id="UP000004382"/>
    </source>
</evidence>
<reference evidence="3 4" key="1">
    <citation type="submission" date="2011-09" db="EMBL/GenBank/DDBJ databases">
        <title>The draft genome of Methylobacterium extorquens DSM 13060.</title>
        <authorList>
            <consortium name="US DOE Joint Genome Institute (JGI-PGF)"/>
            <person name="Lucas S."/>
            <person name="Han J."/>
            <person name="Lapidus A."/>
            <person name="Cheng J.-F."/>
            <person name="Goodwin L."/>
            <person name="Pitluck S."/>
            <person name="Peters L."/>
            <person name="Land M.L."/>
            <person name="Hauser L."/>
            <person name="Koskimaki J."/>
            <person name="Halonen O."/>
            <person name="Pirttila A."/>
            <person name="Frank C."/>
            <person name="Woyke T.J."/>
        </authorList>
    </citation>
    <scope>NUCLEOTIDE SEQUENCE [LARGE SCALE GENOMIC DNA]</scope>
    <source>
        <strain evidence="3 4">DSM 13060</strain>
    </source>
</reference>
<proteinExistence type="predicted"/>
<keyword evidence="2" id="KW-1133">Transmembrane helix</keyword>
<keyword evidence="2" id="KW-0472">Membrane</keyword>
<protein>
    <submittedName>
        <fullName evidence="3">Uncharacterized protein</fullName>
    </submittedName>
</protein>
<accession>H1KJ54</accession>
<evidence type="ECO:0000313" key="3">
    <source>
        <dbReference type="EMBL" id="EHP92433.1"/>
    </source>
</evidence>
<dbReference type="Proteomes" id="UP000004382">
    <property type="component" value="Unassembled WGS sequence"/>
</dbReference>
<organism evidence="3 4">
    <name type="scientific">Methylorubrum extorquens DSM 13060</name>
    <dbReference type="NCBI Taxonomy" id="882800"/>
    <lineage>
        <taxon>Bacteria</taxon>
        <taxon>Pseudomonadati</taxon>
        <taxon>Pseudomonadota</taxon>
        <taxon>Alphaproteobacteria</taxon>
        <taxon>Hyphomicrobiales</taxon>
        <taxon>Methylobacteriaceae</taxon>
        <taxon>Methylorubrum</taxon>
    </lineage>
</organism>
<evidence type="ECO:0000256" key="2">
    <source>
        <dbReference type="SAM" id="Phobius"/>
    </source>
</evidence>
<keyword evidence="2" id="KW-0812">Transmembrane</keyword>
<evidence type="ECO:0000256" key="1">
    <source>
        <dbReference type="SAM" id="MobiDB-lite"/>
    </source>
</evidence>
<comment type="caution">
    <text evidence="3">The sequence shown here is derived from an EMBL/GenBank/DDBJ whole genome shotgun (WGS) entry which is preliminary data.</text>
</comment>
<name>H1KJ54_METEX</name>
<dbReference type="PATRIC" id="fig|882800.3.peg.2616"/>
<feature type="transmembrane region" description="Helical" evidence="2">
    <location>
        <begin position="31"/>
        <end position="50"/>
    </location>
</feature>
<feature type="region of interest" description="Disordered" evidence="1">
    <location>
        <begin position="61"/>
        <end position="97"/>
    </location>
</feature>